<dbReference type="OrthoDB" id="9760450at2"/>
<protein>
    <submittedName>
        <fullName evidence="1">Agarase</fullName>
    </submittedName>
</protein>
<evidence type="ECO:0000313" key="1">
    <source>
        <dbReference type="EMBL" id="AXK80779.1"/>
    </source>
</evidence>
<sequence length="452" mass="49799">MLDKCVRTRWGGLADGQFRPNGFFRLAQSGGIFWLVDPDGGRFLSKGVNTVRFDQDEVRGTKRVPYADACLRRYGSEPAWRSAIAQRLTGWGFNTLGSWSDEGVAAHAQLVLTPNIDLGMSFAWQANERGGPRQEFPDVFDPAFEAHVMRRARDKCSQHSGDANIVGWFIDNELRWCPDWRGPDDLLPLFLNLSPTTPGRGAALDFLRGRYGDMAAFNAVWRTRATTWDALGALDPIEPAYRRKPPYDRNARDEIIANVADPHRAAFFADCDDFLALLAERYFTLTAAAIKAADLHHLVLGSRFAFPPPVTVIEAAARHVDVISFNCYGPDPDGALAAYAPTGKPCLIGEFSFRGADAGLPNTNGAGPVVATQTERAAAFERYATKALRHPRVVGYHWFEHADQPAEGRFDGENSNFGTVSIDDNVYETLTEAMTTLNTQAETIHASAEAIA</sequence>
<evidence type="ECO:0000313" key="2">
    <source>
        <dbReference type="Proteomes" id="UP000254889"/>
    </source>
</evidence>
<dbReference type="InterPro" id="IPR017853">
    <property type="entry name" value="GH"/>
</dbReference>
<keyword evidence="2" id="KW-1185">Reference proteome</keyword>
<proteinExistence type="predicted"/>
<dbReference type="AlphaFoldDB" id="A0A345ZV32"/>
<reference evidence="1 2" key="1">
    <citation type="submission" date="2018-07" db="EMBL/GenBank/DDBJ databases">
        <authorList>
            <person name="Quirk P.G."/>
            <person name="Krulwich T.A."/>
        </authorList>
    </citation>
    <scope>NUCLEOTIDE SEQUENCE [LARGE SCALE GENOMIC DNA]</scope>
    <source>
        <strain evidence="1 2">CC-BB4</strain>
    </source>
</reference>
<name>A0A345ZV32_9HYPH</name>
<accession>A0A345ZV32</accession>
<gene>
    <name evidence="1" type="ORF">DW352_09830</name>
</gene>
<dbReference type="Proteomes" id="UP000254889">
    <property type="component" value="Chromosome"/>
</dbReference>
<dbReference type="KEGG" id="ptaw:DW352_09830"/>
<dbReference type="SUPFAM" id="SSF51445">
    <property type="entry name" value="(Trans)glycosidases"/>
    <property type="match status" value="1"/>
</dbReference>
<organism evidence="1 2">
    <name type="scientific">Pseudolabrys taiwanensis</name>
    <dbReference type="NCBI Taxonomy" id="331696"/>
    <lineage>
        <taxon>Bacteria</taxon>
        <taxon>Pseudomonadati</taxon>
        <taxon>Pseudomonadota</taxon>
        <taxon>Alphaproteobacteria</taxon>
        <taxon>Hyphomicrobiales</taxon>
        <taxon>Xanthobacteraceae</taxon>
        <taxon>Pseudolabrys</taxon>
    </lineage>
</organism>
<dbReference type="EMBL" id="CP031417">
    <property type="protein sequence ID" value="AXK80779.1"/>
    <property type="molecule type" value="Genomic_DNA"/>
</dbReference>
<dbReference type="Gene3D" id="3.20.20.80">
    <property type="entry name" value="Glycosidases"/>
    <property type="match status" value="1"/>
</dbReference>